<reference evidence="3" key="1">
    <citation type="journal article" date="2019" name="Int. J. Syst. Evol. Microbiol.">
        <title>The Global Catalogue of Microorganisms (GCM) 10K type strain sequencing project: providing services to taxonomists for standard genome sequencing and annotation.</title>
        <authorList>
            <consortium name="The Broad Institute Genomics Platform"/>
            <consortium name="The Broad Institute Genome Sequencing Center for Infectious Disease"/>
            <person name="Wu L."/>
            <person name="Ma J."/>
        </authorList>
    </citation>
    <scope>NUCLEOTIDE SEQUENCE [LARGE SCALE GENOMIC DNA]</scope>
    <source>
        <strain evidence="3">KCTC 52366</strain>
    </source>
</reference>
<feature type="transmembrane region" description="Helical" evidence="1">
    <location>
        <begin position="135"/>
        <end position="155"/>
    </location>
</feature>
<name>A0ABV7GU00_9RHOB</name>
<gene>
    <name evidence="2" type="ORF">ACFOGP_13980</name>
</gene>
<keyword evidence="1" id="KW-0812">Transmembrane</keyword>
<evidence type="ECO:0000256" key="1">
    <source>
        <dbReference type="SAM" id="Phobius"/>
    </source>
</evidence>
<comment type="caution">
    <text evidence="2">The sequence shown here is derived from an EMBL/GenBank/DDBJ whole genome shotgun (WGS) entry which is preliminary data.</text>
</comment>
<sequence length="164" mass="17932">MALTTDIVAMYRRPRTVVRRHMAAGQREDRALFYLMLACALIFVSQWPRLSREAYLDPEVPLQALLGGALMAWMFLAPLGLYALAALTHLVAKIVGGQGTWYSARLALFWSLLAAVPLWLLTGLVAGFIGPGPALSLTGGLALAVFLLFWGVSLWETERTAETA</sequence>
<feature type="transmembrane region" description="Helical" evidence="1">
    <location>
        <begin position="31"/>
        <end position="50"/>
    </location>
</feature>
<dbReference type="RefSeq" id="WP_275631099.1">
    <property type="nucleotide sequence ID" value="NZ_JARGYD010000001.1"/>
</dbReference>
<protein>
    <submittedName>
        <fullName evidence="2">YIP1 family protein</fullName>
    </submittedName>
</protein>
<keyword evidence="3" id="KW-1185">Reference proteome</keyword>
<keyword evidence="1" id="KW-1133">Transmembrane helix</keyword>
<keyword evidence="1" id="KW-0472">Membrane</keyword>
<accession>A0ABV7GU00</accession>
<dbReference type="Proteomes" id="UP001595632">
    <property type="component" value="Unassembled WGS sequence"/>
</dbReference>
<dbReference type="EMBL" id="JBHRTB010000010">
    <property type="protein sequence ID" value="MFC3143826.1"/>
    <property type="molecule type" value="Genomic_DNA"/>
</dbReference>
<feature type="transmembrane region" description="Helical" evidence="1">
    <location>
        <begin position="70"/>
        <end position="95"/>
    </location>
</feature>
<feature type="transmembrane region" description="Helical" evidence="1">
    <location>
        <begin position="107"/>
        <end position="129"/>
    </location>
</feature>
<evidence type="ECO:0000313" key="3">
    <source>
        <dbReference type="Proteomes" id="UP001595632"/>
    </source>
</evidence>
<evidence type="ECO:0000313" key="2">
    <source>
        <dbReference type="EMBL" id="MFC3143826.1"/>
    </source>
</evidence>
<proteinExistence type="predicted"/>
<organism evidence="2 3">
    <name type="scientific">Psychromarinibacter halotolerans</name>
    <dbReference type="NCBI Taxonomy" id="1775175"/>
    <lineage>
        <taxon>Bacteria</taxon>
        <taxon>Pseudomonadati</taxon>
        <taxon>Pseudomonadota</taxon>
        <taxon>Alphaproteobacteria</taxon>
        <taxon>Rhodobacterales</taxon>
        <taxon>Paracoccaceae</taxon>
        <taxon>Psychromarinibacter</taxon>
    </lineage>
</organism>